<name>A0A1F6FQA8_9BACT</name>
<keyword evidence="1" id="KW-0472">Membrane</keyword>
<comment type="caution">
    <text evidence="2">The sequence shown here is derived from an EMBL/GenBank/DDBJ whole genome shotgun (WGS) entry which is preliminary data.</text>
</comment>
<keyword evidence="1" id="KW-0812">Transmembrane</keyword>
<dbReference type="Proteomes" id="UP000179230">
    <property type="component" value="Unassembled WGS sequence"/>
</dbReference>
<dbReference type="AlphaFoldDB" id="A0A1F6FQA8"/>
<reference evidence="2 3" key="1">
    <citation type="journal article" date="2016" name="Nat. Commun.">
        <title>Thousands of microbial genomes shed light on interconnected biogeochemical processes in an aquifer system.</title>
        <authorList>
            <person name="Anantharaman K."/>
            <person name="Brown C.T."/>
            <person name="Hug L.A."/>
            <person name="Sharon I."/>
            <person name="Castelle C.J."/>
            <person name="Probst A.J."/>
            <person name="Thomas B.C."/>
            <person name="Singh A."/>
            <person name="Wilkins M.J."/>
            <person name="Karaoz U."/>
            <person name="Brodie E.L."/>
            <person name="Williams K.H."/>
            <person name="Hubbard S.S."/>
            <person name="Banfield J.F."/>
        </authorList>
    </citation>
    <scope>NUCLEOTIDE SEQUENCE [LARGE SCALE GENOMIC DNA]</scope>
</reference>
<organism evidence="2 3">
    <name type="scientific">Candidatus Kaiserbacteria bacterium RIFOXYD1_FULL_42_15</name>
    <dbReference type="NCBI Taxonomy" id="1798532"/>
    <lineage>
        <taxon>Bacteria</taxon>
        <taxon>Candidatus Kaiseribacteriota</taxon>
    </lineage>
</organism>
<accession>A0A1F6FQA8</accession>
<evidence type="ECO:0000256" key="1">
    <source>
        <dbReference type="SAM" id="Phobius"/>
    </source>
</evidence>
<protein>
    <submittedName>
        <fullName evidence="2">Uncharacterized protein</fullName>
    </submittedName>
</protein>
<dbReference type="EMBL" id="MFMT01000030">
    <property type="protein sequence ID" value="OGG88035.1"/>
    <property type="molecule type" value="Genomic_DNA"/>
</dbReference>
<gene>
    <name evidence="2" type="ORF">A2592_03730</name>
</gene>
<proteinExistence type="predicted"/>
<evidence type="ECO:0000313" key="2">
    <source>
        <dbReference type="EMBL" id="OGG88035.1"/>
    </source>
</evidence>
<keyword evidence="1" id="KW-1133">Transmembrane helix</keyword>
<sequence length="111" mass="12235">MESTSIPSLKKIQYLITGLLILLLIALVGVYIYYGMQLAITDPLAEVPADALVPKETNDEKQAIIDALQQPAPDTKTPEERQVIIESLQQPASDSMTVEEKQAILDDLQNN</sequence>
<evidence type="ECO:0000313" key="3">
    <source>
        <dbReference type="Proteomes" id="UP000179230"/>
    </source>
</evidence>
<feature type="transmembrane region" description="Helical" evidence="1">
    <location>
        <begin position="12"/>
        <end position="34"/>
    </location>
</feature>